<feature type="repeat" description="WD" evidence="3">
    <location>
        <begin position="984"/>
        <end position="1019"/>
    </location>
</feature>
<feature type="repeat" description="WD" evidence="3">
    <location>
        <begin position="1234"/>
        <end position="1260"/>
    </location>
</feature>
<dbReference type="PANTHER" id="PTHR22847">
    <property type="entry name" value="WD40 REPEAT PROTEIN"/>
    <property type="match status" value="1"/>
</dbReference>
<sequence length="1342" mass="147842">MIATEGLGENHPAHGFLFIIGNATELLSLDPELPFAQPEFSVCSKYGIFPKEFDRRRDRHILIEKCSQTDDEKRALQALCKEDGAIVVDGVSGQVCCGGFVNRDLTTPYGRGARTKAASAIAKNADCISIKASQDICSTRTNPVAPDAHFEVFRHSYDPQKFAVVEKAPRSASETAPPSLESQLRPLSFKAELQWHVDQYLNGTREWIFNILISWIRKPNDSRCCVLLAGPGFGKTAIVARLCTLLGDDVLIAVHLVRYNNAGKRDPCRVITSLAYQIAQVLPAWSTACSSSHSPPSNFNNKGRLLIVIDALDEAEHATKNDLLNLIAREFPKLPPWVAVLVTSRPELTVKTRLATLRPKFLDSEENAEECAVDVRRFLRAILAPVVGPERLKDAINTAAVKSQGLFLYLYWLRKRLEDEPHADIEALPDGLAGEYLAQFTRVFSGDLSVDCRHVLGAILVAPDPPHMKSTLPGLSGVPGCKAILETLSQLFPVRDDDCVHVFHKSIADWLTGEHPYVHRSDEDPYFIDSVAAHHRAAAACVAALLPKLEAPRNVNESDAHAAAMIRAECSGTGDDLLAPDDYAVRWAITHLVAAKLHNVALALLCSLRFVTLRFEAGQMFDLIADSTKVLGAEATLLHRALVLSQNHVRVSGGGAILAEQLWQRVLEPAENSRAMSVLRLGRDARQMVSSMRPCMTARHASLTPANTPLQCVLEGHKSGVVGVTAFKTSDGEPRLASCSRDRTVRVWDPKSGRELLKLEGNIDSVNQVVAFETSDGARLLAIYSLNENLRVWEPNAGVELLKIAGHTYLSGVTAFKMNDTTCLASCSLSTGLRFLDLTTGCQLRNHVMRYRNFRGSTHRVVWFKMNDVVYFASSAHDQTVHVWNLIEACELVCLKGHQGTVKSVVAFKANNGPRLASGSEDKTVRVWNPIDGCELKKLEGHQDRVNSVAAFLLSDGTWLLASGSDDSTVRVWNPFEGHQLNKLEGHDSGVCGLVAFEASKGVLRLASCSMDGTVRVWDPIASGRTSELETHEGSVRGLAAFYTRDGEPRLASCSEDKTVRVWDPSSRRELQRLEGHRSVISGIVAFKMNDVVYLASCSFDNSVRVWDLTTGREFCKLYDPEAPCCLTPFEMNDKMYLAIGSNNGRLFVWGLTEKRVRCRLCGPNPLEGVRGVAAFDMNGEVRLASCLFDETVRVWDPATGDQLQIPDALQIPKHRPLMYWNYVLGMVAFKVNDAARLASCSFDRTVRIWDPATARQLHKLEGHQRWVLSVVAFEATNKPPMVASSSEDKTVRLWDPIAGGAALFVLPVDSVVQCMAVMNATDQVCAFGHASGMISYWDVRL</sequence>
<dbReference type="PROSITE" id="PS50294">
    <property type="entry name" value="WD_REPEATS_REGION"/>
    <property type="match status" value="2"/>
</dbReference>
<dbReference type="InterPro" id="IPR019775">
    <property type="entry name" value="WD40_repeat_CS"/>
</dbReference>
<dbReference type="PROSITE" id="PS50082">
    <property type="entry name" value="WD_REPEATS_2"/>
    <property type="match status" value="8"/>
</dbReference>
<dbReference type="InterPro" id="IPR056884">
    <property type="entry name" value="NPHP3-like_N"/>
</dbReference>
<dbReference type="Pfam" id="PF00400">
    <property type="entry name" value="WD40"/>
    <property type="match status" value="8"/>
</dbReference>
<evidence type="ECO:0000313" key="5">
    <source>
        <dbReference type="EMBL" id="KAJ8598968.1"/>
    </source>
</evidence>
<feature type="repeat" description="WD" evidence="3">
    <location>
        <begin position="714"/>
        <end position="758"/>
    </location>
</feature>
<dbReference type="Gene3D" id="2.130.10.10">
    <property type="entry name" value="YVTN repeat-like/Quinoprotein amine dehydrogenase"/>
    <property type="match status" value="4"/>
</dbReference>
<organism evidence="5 6">
    <name type="scientific">Chrysophaeum taylorii</name>
    <dbReference type="NCBI Taxonomy" id="2483200"/>
    <lineage>
        <taxon>Eukaryota</taxon>
        <taxon>Sar</taxon>
        <taxon>Stramenopiles</taxon>
        <taxon>Ochrophyta</taxon>
        <taxon>Pelagophyceae</taxon>
        <taxon>Pelagomonadales</taxon>
        <taxon>Pelagomonadaceae</taxon>
        <taxon>Chrysophaeum</taxon>
    </lineage>
</organism>
<evidence type="ECO:0000256" key="2">
    <source>
        <dbReference type="ARBA" id="ARBA00022737"/>
    </source>
</evidence>
<evidence type="ECO:0000313" key="6">
    <source>
        <dbReference type="Proteomes" id="UP001230188"/>
    </source>
</evidence>
<dbReference type="SMART" id="SM00320">
    <property type="entry name" value="WD40"/>
    <property type="match status" value="14"/>
</dbReference>
<feature type="repeat" description="WD" evidence="3">
    <location>
        <begin position="1261"/>
        <end position="1296"/>
    </location>
</feature>
<dbReference type="InterPro" id="IPR036322">
    <property type="entry name" value="WD40_repeat_dom_sf"/>
</dbReference>
<protein>
    <recommendedName>
        <fullName evidence="4">Nephrocystin 3-like N-terminal domain-containing protein</fullName>
    </recommendedName>
</protein>
<dbReference type="CDD" id="cd00200">
    <property type="entry name" value="WD40"/>
    <property type="match status" value="1"/>
</dbReference>
<evidence type="ECO:0000259" key="4">
    <source>
        <dbReference type="Pfam" id="PF24883"/>
    </source>
</evidence>
<evidence type="ECO:0000256" key="1">
    <source>
        <dbReference type="ARBA" id="ARBA00022574"/>
    </source>
</evidence>
<feature type="domain" description="Nephrocystin 3-like N-terminal" evidence="4">
    <location>
        <begin position="203"/>
        <end position="345"/>
    </location>
</feature>
<accession>A0AAD7U6E7</accession>
<dbReference type="SUPFAM" id="SSF52540">
    <property type="entry name" value="P-loop containing nucleoside triphosphate hydrolases"/>
    <property type="match status" value="1"/>
</dbReference>
<keyword evidence="2" id="KW-0677">Repeat</keyword>
<dbReference type="PANTHER" id="PTHR22847:SF637">
    <property type="entry name" value="WD REPEAT DOMAIN 5B"/>
    <property type="match status" value="1"/>
</dbReference>
<gene>
    <name evidence="5" type="ORF">CTAYLR_009936</name>
</gene>
<dbReference type="PROSITE" id="PS00678">
    <property type="entry name" value="WD_REPEATS_1"/>
    <property type="match status" value="1"/>
</dbReference>
<dbReference type="InterPro" id="IPR027417">
    <property type="entry name" value="P-loop_NTPase"/>
</dbReference>
<evidence type="ECO:0000256" key="3">
    <source>
        <dbReference type="PROSITE-ProRule" id="PRU00221"/>
    </source>
</evidence>
<dbReference type="InterPro" id="IPR015943">
    <property type="entry name" value="WD40/YVTN_repeat-like_dom_sf"/>
</dbReference>
<feature type="repeat" description="WD" evidence="3">
    <location>
        <begin position="1029"/>
        <end position="1073"/>
    </location>
</feature>
<proteinExistence type="predicted"/>
<dbReference type="InterPro" id="IPR020472">
    <property type="entry name" value="WD40_PAC1"/>
</dbReference>
<dbReference type="SUPFAM" id="SSF50978">
    <property type="entry name" value="WD40 repeat-like"/>
    <property type="match status" value="3"/>
</dbReference>
<dbReference type="PRINTS" id="PR00320">
    <property type="entry name" value="GPROTEINBRPT"/>
</dbReference>
<dbReference type="Proteomes" id="UP001230188">
    <property type="component" value="Unassembled WGS sequence"/>
</dbReference>
<keyword evidence="6" id="KW-1185">Reference proteome</keyword>
<dbReference type="EMBL" id="JAQMWT010000599">
    <property type="protein sequence ID" value="KAJ8598968.1"/>
    <property type="molecule type" value="Genomic_DNA"/>
</dbReference>
<feature type="repeat" description="WD" evidence="3">
    <location>
        <begin position="895"/>
        <end position="929"/>
    </location>
</feature>
<dbReference type="GO" id="GO:1990234">
    <property type="term" value="C:transferase complex"/>
    <property type="evidence" value="ECO:0007669"/>
    <property type="project" value="UniProtKB-ARBA"/>
</dbReference>
<comment type="caution">
    <text evidence="5">The sequence shown here is derived from an EMBL/GenBank/DDBJ whole genome shotgun (WGS) entry which is preliminary data.</text>
</comment>
<name>A0AAD7U6E7_9STRA</name>
<dbReference type="Pfam" id="PF24883">
    <property type="entry name" value="NPHP3_N"/>
    <property type="match status" value="1"/>
</dbReference>
<dbReference type="InterPro" id="IPR001680">
    <property type="entry name" value="WD40_rpt"/>
</dbReference>
<feature type="repeat" description="WD" evidence="3">
    <location>
        <begin position="939"/>
        <end position="974"/>
    </location>
</feature>
<keyword evidence="1 3" id="KW-0853">WD repeat</keyword>
<reference evidence="5" key="1">
    <citation type="submission" date="2023-01" db="EMBL/GenBank/DDBJ databases">
        <title>Metagenome sequencing of chrysophaentin producing Chrysophaeum taylorii.</title>
        <authorList>
            <person name="Davison J."/>
            <person name="Bewley C."/>
        </authorList>
    </citation>
    <scope>NUCLEOTIDE SEQUENCE</scope>
    <source>
        <strain evidence="5">NIES-1699</strain>
    </source>
</reference>
<feature type="repeat" description="WD" evidence="3">
    <location>
        <begin position="1074"/>
        <end position="1117"/>
    </location>
</feature>
<dbReference type="Gene3D" id="3.40.50.300">
    <property type="entry name" value="P-loop containing nucleotide triphosphate hydrolases"/>
    <property type="match status" value="1"/>
</dbReference>